<evidence type="ECO:0000313" key="1">
    <source>
        <dbReference type="EMBL" id="KAG6577303.1"/>
    </source>
</evidence>
<comment type="caution">
    <text evidence="1">The sequence shown here is derived from an EMBL/GenBank/DDBJ whole genome shotgun (WGS) entry which is preliminary data.</text>
</comment>
<dbReference type="EMBL" id="JAGKQH010000016">
    <property type="protein sequence ID" value="KAG6577303.1"/>
    <property type="molecule type" value="Genomic_DNA"/>
</dbReference>
<name>A0AAV6M9Y1_9ROSI</name>
<evidence type="ECO:0000313" key="2">
    <source>
        <dbReference type="Proteomes" id="UP000685013"/>
    </source>
</evidence>
<sequence>MSCHIFSFPRLYTWNVAPTRPLQNESPIKRKQVCSNWHTRRDLGHCLRLSGIILLFKGTTRANERVRSAIDRVNWQVVRRKSSKSRVYTTEPNLTIYYEPGKGMISTTRVFASIKFSKRFHRNKDQDQKKKKFGS</sequence>
<protein>
    <submittedName>
        <fullName evidence="1">Uncharacterized protein</fullName>
    </submittedName>
</protein>
<reference evidence="1 2" key="1">
    <citation type="journal article" date="2021" name="Hortic Res">
        <title>The domestication of Cucurbita argyrosperma as revealed by the genome of its wild relative.</title>
        <authorList>
            <person name="Barrera-Redondo J."/>
            <person name="Sanchez-de la Vega G."/>
            <person name="Aguirre-Liguori J.A."/>
            <person name="Castellanos-Morales G."/>
            <person name="Gutierrez-Guerrero Y.T."/>
            <person name="Aguirre-Dugua X."/>
            <person name="Aguirre-Planter E."/>
            <person name="Tenaillon M.I."/>
            <person name="Lira-Saade R."/>
            <person name="Eguiarte L.E."/>
        </authorList>
    </citation>
    <scope>NUCLEOTIDE SEQUENCE [LARGE SCALE GENOMIC DNA]</scope>
    <source>
        <strain evidence="1">JBR-2021</strain>
    </source>
</reference>
<proteinExistence type="predicted"/>
<dbReference type="AlphaFoldDB" id="A0AAV6M9Y1"/>
<feature type="non-terminal residue" evidence="1">
    <location>
        <position position="1"/>
    </location>
</feature>
<organism evidence="1 2">
    <name type="scientific">Cucurbita argyrosperma subsp. sororia</name>
    <dbReference type="NCBI Taxonomy" id="37648"/>
    <lineage>
        <taxon>Eukaryota</taxon>
        <taxon>Viridiplantae</taxon>
        <taxon>Streptophyta</taxon>
        <taxon>Embryophyta</taxon>
        <taxon>Tracheophyta</taxon>
        <taxon>Spermatophyta</taxon>
        <taxon>Magnoliopsida</taxon>
        <taxon>eudicotyledons</taxon>
        <taxon>Gunneridae</taxon>
        <taxon>Pentapetalae</taxon>
        <taxon>rosids</taxon>
        <taxon>fabids</taxon>
        <taxon>Cucurbitales</taxon>
        <taxon>Cucurbitaceae</taxon>
        <taxon>Cucurbiteae</taxon>
        <taxon>Cucurbita</taxon>
    </lineage>
</organism>
<dbReference type="Proteomes" id="UP000685013">
    <property type="component" value="Chromosome 16"/>
</dbReference>
<gene>
    <name evidence="1" type="ORF">SDJN03_24877</name>
</gene>
<keyword evidence="2" id="KW-1185">Reference proteome</keyword>
<accession>A0AAV6M9Y1</accession>